<feature type="transmembrane region" description="Helical" evidence="1">
    <location>
        <begin position="98"/>
        <end position="123"/>
    </location>
</feature>
<evidence type="ECO:0008006" key="3">
    <source>
        <dbReference type="Google" id="ProtNLM"/>
    </source>
</evidence>
<keyword evidence="1" id="KW-1133">Transmembrane helix</keyword>
<feature type="transmembrane region" description="Helical" evidence="1">
    <location>
        <begin position="330"/>
        <end position="359"/>
    </location>
</feature>
<evidence type="ECO:0000313" key="2">
    <source>
        <dbReference type="EMBL" id="CAA9284638.1"/>
    </source>
</evidence>
<sequence>MVLLLQSLPLLVLLVLLGSGRAGPVGGCLVALAVAVPAALVSLPADAPPLPVFLAGEALRGAFLAAQPVGVVAGGLLFHAAVSEDGAAEARPATAARVFAVTLPMGAFLESVTGFAVGAVFALGALRGMGIGGAVAAALSLQALVLVPWGGLGPGTSLGAALAGLPAQDVALVAAWPNAAWLVLLGPVMWALSARAGVPVPTPERLAQLAMLSAIAALLVLCNLLLPFEVAGVLATGPVVAWALWRADPPRDPTAALRAAAPYLLLTACLLLARLWAGAPAFRPYAELPGFPLTHVAVVLWLVSAALLLRLPDGGARAGSALRRAARPALAMLLYVVFGRVLAGSGAAAAPAGAAAAALGPLAPYAIAPMALLSGIVTGSNVGSNAALMPVQAALGRASGLPEALAPGVHNFAGGAGAGMSVGVLAMLCGLLADGTRPGQVWRLLVPSMALVVALGCAAVWLMR</sequence>
<feature type="transmembrane region" description="Helical" evidence="1">
    <location>
        <begin position="365"/>
        <end position="388"/>
    </location>
</feature>
<dbReference type="EMBL" id="CADCTG010000319">
    <property type="protein sequence ID" value="CAA9284638.1"/>
    <property type="molecule type" value="Genomic_DNA"/>
</dbReference>
<feature type="transmembrane region" description="Helical" evidence="1">
    <location>
        <begin position="409"/>
        <end position="433"/>
    </location>
</feature>
<accession>A0A6J4JQB0</accession>
<gene>
    <name evidence="2" type="ORF">AVDCRST_MAG08-4111</name>
</gene>
<keyword evidence="1" id="KW-0812">Transmembrane</keyword>
<evidence type="ECO:0000256" key="1">
    <source>
        <dbReference type="SAM" id="Phobius"/>
    </source>
</evidence>
<feature type="transmembrane region" description="Helical" evidence="1">
    <location>
        <begin position="445"/>
        <end position="463"/>
    </location>
</feature>
<keyword evidence="1" id="KW-0472">Membrane</keyword>
<feature type="transmembrane region" description="Helical" evidence="1">
    <location>
        <begin position="59"/>
        <end position="78"/>
    </location>
</feature>
<organism evidence="2">
    <name type="scientific">uncultured Acetobacteraceae bacterium</name>
    <dbReference type="NCBI Taxonomy" id="169975"/>
    <lineage>
        <taxon>Bacteria</taxon>
        <taxon>Pseudomonadati</taxon>
        <taxon>Pseudomonadota</taxon>
        <taxon>Alphaproteobacteria</taxon>
        <taxon>Acetobacterales</taxon>
        <taxon>Acetobacteraceae</taxon>
        <taxon>environmental samples</taxon>
    </lineage>
</organism>
<feature type="transmembrane region" description="Helical" evidence="1">
    <location>
        <begin position="170"/>
        <end position="192"/>
    </location>
</feature>
<protein>
    <recommendedName>
        <fullName evidence="3">L-lactate permease</fullName>
    </recommendedName>
</protein>
<feature type="transmembrane region" description="Helical" evidence="1">
    <location>
        <begin position="257"/>
        <end position="277"/>
    </location>
</feature>
<feature type="transmembrane region" description="Helical" evidence="1">
    <location>
        <begin position="212"/>
        <end position="245"/>
    </location>
</feature>
<proteinExistence type="predicted"/>
<reference evidence="2" key="1">
    <citation type="submission" date="2020-02" db="EMBL/GenBank/DDBJ databases">
        <authorList>
            <person name="Meier V. D."/>
        </authorList>
    </citation>
    <scope>NUCLEOTIDE SEQUENCE</scope>
    <source>
        <strain evidence="2">AVDCRST_MAG08</strain>
    </source>
</reference>
<feature type="transmembrane region" description="Helical" evidence="1">
    <location>
        <begin position="289"/>
        <end position="309"/>
    </location>
</feature>
<dbReference type="AlphaFoldDB" id="A0A6J4JQB0"/>
<name>A0A6J4JQB0_9PROT</name>